<dbReference type="RefSeq" id="WP_012123579.1">
    <property type="nucleotide sequence ID" value="NC_009776.1"/>
</dbReference>
<dbReference type="Proteomes" id="UP000000262">
    <property type="component" value="Chromosome"/>
</dbReference>
<dbReference type="SUPFAM" id="SSF52540">
    <property type="entry name" value="P-loop containing nucleoside triphosphate hydrolases"/>
    <property type="match status" value="1"/>
</dbReference>
<keyword evidence="3" id="KW-1185">Reference proteome</keyword>
<dbReference type="eggNOG" id="arCOG00532">
    <property type="taxonomic scope" value="Archaea"/>
</dbReference>
<dbReference type="OrthoDB" id="45235at2157"/>
<gene>
    <name evidence="2" type="ordered locus">Igni_1439</name>
</gene>
<evidence type="ECO:0000313" key="2">
    <source>
        <dbReference type="EMBL" id="ABU82615.1"/>
    </source>
</evidence>
<dbReference type="GO" id="GO:0005525">
    <property type="term" value="F:GTP binding"/>
    <property type="evidence" value="ECO:0007669"/>
    <property type="project" value="InterPro"/>
</dbReference>
<dbReference type="Gene3D" id="3.40.50.300">
    <property type="entry name" value="P-loop containing nucleotide triphosphate hydrolases"/>
    <property type="match status" value="1"/>
</dbReference>
<dbReference type="GeneID" id="5561724"/>
<dbReference type="AlphaFoldDB" id="A8ACG3"/>
<dbReference type="InterPro" id="IPR004435">
    <property type="entry name" value="MobB_dom"/>
</dbReference>
<dbReference type="KEGG" id="iho:Igni_1439"/>
<dbReference type="STRING" id="453591.Igni_1439"/>
<dbReference type="EMBL" id="CP000816">
    <property type="protein sequence ID" value="ABU82615.1"/>
    <property type="molecule type" value="Genomic_DNA"/>
</dbReference>
<feature type="domain" description="Molybdopterin-guanine dinucleotide biosynthesis protein B (MobB)" evidence="1">
    <location>
        <begin position="1"/>
        <end position="114"/>
    </location>
</feature>
<dbReference type="PANTHER" id="PTHR40072">
    <property type="entry name" value="MOLYBDOPTERIN-GUANINE DINUCLEOTIDE BIOSYNTHESIS ADAPTER PROTEIN-RELATED"/>
    <property type="match status" value="1"/>
</dbReference>
<dbReference type="InterPro" id="IPR027417">
    <property type="entry name" value="P-loop_NTPase"/>
</dbReference>
<reference evidence="2 3" key="1">
    <citation type="journal article" date="2008" name="Genome Biol.">
        <title>A genomic analysis of the archaeal system Ignicoccus hospitalis-Nanoarchaeum equitans.</title>
        <authorList>
            <person name="Podar M."/>
            <person name="Anderson I."/>
            <person name="Makarova K.S."/>
            <person name="Elkins J.G."/>
            <person name="Ivanova N."/>
            <person name="Wall M.A."/>
            <person name="Lykidis A."/>
            <person name="Mavromatis K."/>
            <person name="Sun H."/>
            <person name="Hudson M.E."/>
            <person name="Chen W."/>
            <person name="Deciu C."/>
            <person name="Hutchison D."/>
            <person name="Eads J.R."/>
            <person name="Anderson A."/>
            <person name="Fernandes F."/>
            <person name="Szeto E."/>
            <person name="Lapidus A."/>
            <person name="Kyrpides N.C."/>
            <person name="Saier M.H.Jr."/>
            <person name="Richardson P.M."/>
            <person name="Rachel R."/>
            <person name="Huber H."/>
            <person name="Eisen J.A."/>
            <person name="Koonin E.V."/>
            <person name="Keller M."/>
            <person name="Stetter K.O."/>
        </authorList>
    </citation>
    <scope>NUCLEOTIDE SEQUENCE [LARGE SCALE GENOMIC DNA]</scope>
    <source>
        <strain evidence="3">KIN4/I / DSM 18386 / JCM 14125</strain>
    </source>
</reference>
<dbReference type="PANTHER" id="PTHR40072:SF1">
    <property type="entry name" value="MOLYBDOPTERIN-GUANINE DINUCLEOTIDE BIOSYNTHESIS ADAPTER PROTEIN"/>
    <property type="match status" value="1"/>
</dbReference>
<organism evidence="2 3">
    <name type="scientific">Ignicoccus hospitalis (strain KIN4/I / DSM 18386 / JCM 14125)</name>
    <dbReference type="NCBI Taxonomy" id="453591"/>
    <lineage>
        <taxon>Archaea</taxon>
        <taxon>Thermoproteota</taxon>
        <taxon>Thermoprotei</taxon>
        <taxon>Desulfurococcales</taxon>
        <taxon>Desulfurococcaceae</taxon>
        <taxon>Ignicoccus</taxon>
    </lineage>
</organism>
<evidence type="ECO:0000259" key="1">
    <source>
        <dbReference type="Pfam" id="PF03205"/>
    </source>
</evidence>
<dbReference type="GO" id="GO:0006777">
    <property type="term" value="P:Mo-molybdopterin cofactor biosynthetic process"/>
    <property type="evidence" value="ECO:0007669"/>
    <property type="project" value="InterPro"/>
</dbReference>
<evidence type="ECO:0000313" key="3">
    <source>
        <dbReference type="Proteomes" id="UP000000262"/>
    </source>
</evidence>
<sequence length="151" mass="16906">MVQIVGPRKSGKTTLLQELIKELNKLGVKPKVVKQTKHALEETDAGDTKRALEAGAEEVYLVCRNGFRVQKKGKVGLEELVSSLSGLIIVEGGKGVKRRDWLSVVTWRNEAERKAYWKPLTVSEMGPQDDAKLVAWKVARLILSNWRARLS</sequence>
<proteinExistence type="predicted"/>
<dbReference type="Pfam" id="PF03205">
    <property type="entry name" value="MobB"/>
    <property type="match status" value="1"/>
</dbReference>
<name>A8ACG3_IGNH4</name>
<protein>
    <submittedName>
        <fullName evidence="2">Molybdopterin-guanine dinucleotide biosynthesis MobB region</fullName>
    </submittedName>
</protein>
<dbReference type="InterPro" id="IPR052539">
    <property type="entry name" value="MGD_biosynthesis_adapter"/>
</dbReference>
<dbReference type="HOGENOM" id="CLU_1727228_0_0_2"/>
<accession>A8ACG3</accession>